<dbReference type="EMBL" id="KQ760148">
    <property type="protein sequence ID" value="OAD61745.1"/>
    <property type="molecule type" value="Genomic_DNA"/>
</dbReference>
<evidence type="ECO:0000313" key="3">
    <source>
        <dbReference type="EMBL" id="OAD61745.1"/>
    </source>
</evidence>
<organism evidence="3 4">
    <name type="scientific">Eufriesea mexicana</name>
    <dbReference type="NCBI Taxonomy" id="516756"/>
    <lineage>
        <taxon>Eukaryota</taxon>
        <taxon>Metazoa</taxon>
        <taxon>Ecdysozoa</taxon>
        <taxon>Arthropoda</taxon>
        <taxon>Hexapoda</taxon>
        <taxon>Insecta</taxon>
        <taxon>Pterygota</taxon>
        <taxon>Neoptera</taxon>
        <taxon>Endopterygota</taxon>
        <taxon>Hymenoptera</taxon>
        <taxon>Apocrita</taxon>
        <taxon>Aculeata</taxon>
        <taxon>Apoidea</taxon>
        <taxon>Anthophila</taxon>
        <taxon>Apidae</taxon>
        <taxon>Eufriesea</taxon>
    </lineage>
</organism>
<feature type="chain" id="PRO_5016321509" evidence="2">
    <location>
        <begin position="27"/>
        <end position="518"/>
    </location>
</feature>
<keyword evidence="2" id="KW-0732">Signal</keyword>
<reference evidence="3 4" key="1">
    <citation type="submission" date="2015-07" db="EMBL/GenBank/DDBJ databases">
        <title>The genome of Eufriesea mexicana.</title>
        <authorList>
            <person name="Pan H."/>
            <person name="Kapheim K."/>
        </authorList>
    </citation>
    <scope>NUCLEOTIDE SEQUENCE [LARGE SCALE GENOMIC DNA]</scope>
    <source>
        <strain evidence="3">0111107269</strain>
        <tissue evidence="3">Whole body</tissue>
    </source>
</reference>
<evidence type="ECO:0000256" key="1">
    <source>
        <dbReference type="SAM" id="MobiDB-lite"/>
    </source>
</evidence>
<feature type="region of interest" description="Disordered" evidence="1">
    <location>
        <begin position="430"/>
        <end position="464"/>
    </location>
</feature>
<gene>
    <name evidence="3" type="ORF">WN48_09696</name>
</gene>
<keyword evidence="4" id="KW-1185">Reference proteome</keyword>
<feature type="signal peptide" evidence="2">
    <location>
        <begin position="1"/>
        <end position="26"/>
    </location>
</feature>
<name>A0A310SGN0_9HYME</name>
<feature type="region of interest" description="Disordered" evidence="1">
    <location>
        <begin position="392"/>
        <end position="416"/>
    </location>
</feature>
<accession>A0A310SGN0</accession>
<dbReference type="AlphaFoldDB" id="A0A310SGN0"/>
<evidence type="ECO:0000256" key="2">
    <source>
        <dbReference type="SAM" id="SignalP"/>
    </source>
</evidence>
<feature type="region of interest" description="Disordered" evidence="1">
    <location>
        <begin position="232"/>
        <end position="260"/>
    </location>
</feature>
<evidence type="ECO:0000313" key="4">
    <source>
        <dbReference type="Proteomes" id="UP000250275"/>
    </source>
</evidence>
<sequence>MKGLLARISLVMLCALISFLALDWNANDDCCSWKNGVSLILVKDAGRYVKCNTKESWVDTPSGSTGPKARTPIDQLKLSARFFHFNGSKRYFTGSDFLFTSTFTFFLLFRVSAGWQSERVELNRPGEREESGERVVGNVTAVYEIFHARTECGTPCVRHGRVWSSTKSGRPREAAFYFFHGDVRLFGKCEWVERCGETRLDPQKYLLNNVEPATDVTQDCQATTVQTQRLANRKRQTEAKPKFKVQHQHHWTRKRTPGGFLKDSKLGSLHGPEQSDFITVGCTAKRWKGREREKRRDTGIRLDVIHDRYLNPKVSLPISISNFPFSPPHPADYPPSSNSEGQRRRGCRPCRLENASQLENAKFTSVVDGSLGTAAFPSQGSSPAAFYVTGHYSSSPRSPSTVTWRGRTPPTPGVGDKRVRLRCHDGNARARHCRKGDDGRTNRGNRSFRRLHAGPGPGADERRVMPDTLTANWHRKPFAEADESLCDLKDYISGRFCYDGAFPWKDTSEALKPSAVWM</sequence>
<proteinExistence type="predicted"/>
<protein>
    <submittedName>
        <fullName evidence="3">Uncharacterized protein</fullName>
    </submittedName>
</protein>
<feature type="compositionally biased region" description="Polar residues" evidence="1">
    <location>
        <begin position="392"/>
        <end position="403"/>
    </location>
</feature>
<feature type="compositionally biased region" description="Basic residues" evidence="1">
    <location>
        <begin position="242"/>
        <end position="256"/>
    </location>
</feature>
<dbReference type="Proteomes" id="UP000250275">
    <property type="component" value="Unassembled WGS sequence"/>
</dbReference>